<comment type="caution">
    <text evidence="1">The sequence shown here is derived from an EMBL/GenBank/DDBJ whole genome shotgun (WGS) entry which is preliminary data.</text>
</comment>
<sequence length="77" mass="8563">MTKAEIQLFGPLDASVAETLEIQMDAEHDRRQQELNTEAKINSSEGNLITAENTADTNLITAHKQAEGHKSMIEQKQ</sequence>
<reference evidence="1" key="1">
    <citation type="submission" date="2021-02" db="EMBL/GenBank/DDBJ databases">
        <authorList>
            <person name="Nowell W R."/>
        </authorList>
    </citation>
    <scope>NUCLEOTIDE SEQUENCE</scope>
</reference>
<dbReference type="AlphaFoldDB" id="A0A820PTZ7"/>
<dbReference type="Proteomes" id="UP000663868">
    <property type="component" value="Unassembled WGS sequence"/>
</dbReference>
<evidence type="ECO:0000313" key="1">
    <source>
        <dbReference type="EMBL" id="CAF4409860.1"/>
    </source>
</evidence>
<accession>A0A820PTZ7</accession>
<gene>
    <name evidence="1" type="ORF">KXQ929_LOCUS51523</name>
</gene>
<protein>
    <submittedName>
        <fullName evidence="1">Uncharacterized protein</fullName>
    </submittedName>
</protein>
<name>A0A820PTZ7_9BILA</name>
<dbReference type="EMBL" id="CAJOBB010025620">
    <property type="protein sequence ID" value="CAF4409860.1"/>
    <property type="molecule type" value="Genomic_DNA"/>
</dbReference>
<evidence type="ECO:0000313" key="2">
    <source>
        <dbReference type="Proteomes" id="UP000663868"/>
    </source>
</evidence>
<organism evidence="1 2">
    <name type="scientific">Adineta steineri</name>
    <dbReference type="NCBI Taxonomy" id="433720"/>
    <lineage>
        <taxon>Eukaryota</taxon>
        <taxon>Metazoa</taxon>
        <taxon>Spiralia</taxon>
        <taxon>Gnathifera</taxon>
        <taxon>Rotifera</taxon>
        <taxon>Eurotatoria</taxon>
        <taxon>Bdelloidea</taxon>
        <taxon>Adinetida</taxon>
        <taxon>Adinetidae</taxon>
        <taxon>Adineta</taxon>
    </lineage>
</organism>
<proteinExistence type="predicted"/>